<dbReference type="InterPro" id="IPR014710">
    <property type="entry name" value="RmlC-like_jellyroll"/>
</dbReference>
<dbReference type="SUPFAM" id="SSF51182">
    <property type="entry name" value="RmlC-like cupins"/>
    <property type="match status" value="1"/>
</dbReference>
<dbReference type="GO" id="GO:0016853">
    <property type="term" value="F:isomerase activity"/>
    <property type="evidence" value="ECO:0007669"/>
    <property type="project" value="UniProtKB-KW"/>
</dbReference>
<dbReference type="CDD" id="cd02213">
    <property type="entry name" value="cupin_PMI_typeII_C"/>
    <property type="match status" value="1"/>
</dbReference>
<dbReference type="Proteomes" id="UP000229600">
    <property type="component" value="Unassembled WGS sequence"/>
</dbReference>
<dbReference type="EMBL" id="PCWN01000003">
    <property type="protein sequence ID" value="PIR04384.1"/>
    <property type="molecule type" value="Genomic_DNA"/>
</dbReference>
<reference evidence="2 3" key="1">
    <citation type="submission" date="2017-09" db="EMBL/GenBank/DDBJ databases">
        <title>Depth-based differentiation of microbial function through sediment-hosted aquifers and enrichment of novel symbionts in the deep terrestrial subsurface.</title>
        <authorList>
            <person name="Probst A.J."/>
            <person name="Ladd B."/>
            <person name="Jarett J.K."/>
            <person name="Geller-Mcgrath D.E."/>
            <person name="Sieber C.M."/>
            <person name="Emerson J.B."/>
            <person name="Anantharaman K."/>
            <person name="Thomas B.C."/>
            <person name="Malmstrom R."/>
            <person name="Stieglmeier M."/>
            <person name="Klingl A."/>
            <person name="Woyke T."/>
            <person name="Ryan C.M."/>
            <person name="Banfield J.F."/>
        </authorList>
    </citation>
    <scope>NUCLEOTIDE SEQUENCE [LARGE SCALE GENOMIC DNA]</scope>
    <source>
        <strain evidence="2">CG11_big_fil_rev_8_21_14_0_20_39_34</strain>
    </source>
</reference>
<dbReference type="PANTHER" id="PTHR46390:SF1">
    <property type="entry name" value="MANNOSE-1-PHOSPHATE GUANYLYLTRANSFERASE"/>
    <property type="match status" value="1"/>
</dbReference>
<dbReference type="InterPro" id="IPR001538">
    <property type="entry name" value="Man6P_isomerase-2_C"/>
</dbReference>
<dbReference type="Pfam" id="PF01050">
    <property type="entry name" value="MannoseP_isomer"/>
    <property type="match status" value="1"/>
</dbReference>
<dbReference type="GO" id="GO:0009298">
    <property type="term" value="P:GDP-mannose biosynthetic process"/>
    <property type="evidence" value="ECO:0007669"/>
    <property type="project" value="TreeGrafter"/>
</dbReference>
<sequence>MEKIVRPWGHMFVLLSSPTCKVKEIHVNPLQRLSYQYHQKRSEHWFIVSGVATVTLDDVEYTKRAGDSVDVALLQKHRVANFGNEPMVFIEIQTGTYFGEDDIVRIEDDYKRT</sequence>
<dbReference type="GO" id="GO:0004475">
    <property type="term" value="F:mannose-1-phosphate guanylyltransferase (GTP) activity"/>
    <property type="evidence" value="ECO:0007669"/>
    <property type="project" value="TreeGrafter"/>
</dbReference>
<protein>
    <submittedName>
        <fullName evidence="2">Mannose-6-phosphate isomerase</fullName>
    </submittedName>
</protein>
<dbReference type="Gene3D" id="2.60.120.10">
    <property type="entry name" value="Jelly Rolls"/>
    <property type="match status" value="1"/>
</dbReference>
<evidence type="ECO:0000313" key="3">
    <source>
        <dbReference type="Proteomes" id="UP000229600"/>
    </source>
</evidence>
<keyword evidence="2" id="KW-0413">Isomerase</keyword>
<organism evidence="2 3">
    <name type="scientific">Candidatus Magasanikbacteria bacterium CG11_big_fil_rev_8_21_14_0_20_39_34</name>
    <dbReference type="NCBI Taxonomy" id="1974653"/>
    <lineage>
        <taxon>Bacteria</taxon>
        <taxon>Candidatus Magasanikiibacteriota</taxon>
    </lineage>
</organism>
<comment type="caution">
    <text evidence="2">The sequence shown here is derived from an EMBL/GenBank/DDBJ whole genome shotgun (WGS) entry which is preliminary data.</text>
</comment>
<feature type="domain" description="Mannose-6-phosphate isomerase type II C-terminal" evidence="1">
    <location>
        <begin position="3"/>
        <end position="108"/>
    </location>
</feature>
<dbReference type="GO" id="GO:0005976">
    <property type="term" value="P:polysaccharide metabolic process"/>
    <property type="evidence" value="ECO:0007669"/>
    <property type="project" value="InterPro"/>
</dbReference>
<name>A0A2H0N663_9BACT</name>
<proteinExistence type="predicted"/>
<dbReference type="InterPro" id="IPR011051">
    <property type="entry name" value="RmlC_Cupin_sf"/>
</dbReference>
<dbReference type="PANTHER" id="PTHR46390">
    <property type="entry name" value="MANNOSE-1-PHOSPHATE GUANYLYLTRANSFERASE"/>
    <property type="match status" value="1"/>
</dbReference>
<evidence type="ECO:0000313" key="2">
    <source>
        <dbReference type="EMBL" id="PIR04384.1"/>
    </source>
</evidence>
<dbReference type="InterPro" id="IPR051161">
    <property type="entry name" value="Mannose-6P_isomerase_type2"/>
</dbReference>
<accession>A0A2H0N663</accession>
<dbReference type="AlphaFoldDB" id="A0A2H0N663"/>
<gene>
    <name evidence="2" type="ORF">COV59_00875</name>
</gene>
<evidence type="ECO:0000259" key="1">
    <source>
        <dbReference type="Pfam" id="PF01050"/>
    </source>
</evidence>